<sequence>MEDQLCTTLIQNIKFLWVLNEVPAHPENNDTPALARDGEDRILPLKREIEIADNLAFISAHTDNRNRVMAVCIEEDRPNSGLIIRLASNSGCLEEAQEGFRKLADVLEVAALKKNKYAADLDLFREIVSFDRERILARLRSKHSKLSIRARKRTPLLKLLHDTVHDPSLKPNREISPTQLMSLRSKTLALYSSFEAFENAANEPLDVELLVNLLRCIYDNDLEKDLRSLSRVNPPTSVNPTTLESLPTGVAKLNQYSNVCHRLISAARRYSLFKTISVEILQQLPQQTFLPPISTTTFVESLERFYPHWSRQKKLGLISSLGSLAHKKLPQIESQFSSGMKRLDKIHAEIQLLLFYELHPARPCPRYIASSKSACYLCALFIRSHGHFHIARSHGRLYDGWILPAWTMEPKSRLHGVVQRFNSALETEIRGVIRDKRRPFNHPNESVVLPPAHWTPSMSTVAPSLSSLTVRRLTSPGSEHQQQRDEESVTGSIDELHSSQLIPDADVTSNAAAEQTSQDSSGDQTNASKHEINTIRTDFTPAEFIDPESRTKSPSPSYSASTSDASDSTLRPYDYLPRGITVQKTLSSQQKLCKVSTRSMHLTLQQGRNCPSRIISIKWLDADEQAGIERSETNVVDVATLNGSLALDFDRNSAHVEPSKGFYIYGKGDLVWIGCFDENYDDHDDGSTLSNKC</sequence>
<feature type="region of interest" description="Disordered" evidence="1">
    <location>
        <begin position="508"/>
        <end position="527"/>
    </location>
</feature>
<evidence type="ECO:0000256" key="1">
    <source>
        <dbReference type="SAM" id="MobiDB-lite"/>
    </source>
</evidence>
<protein>
    <submittedName>
        <fullName evidence="2">Uncharacterized protein</fullName>
    </submittedName>
</protein>
<dbReference type="AlphaFoldDB" id="A0A2B7YA73"/>
<dbReference type="OrthoDB" id="4851849at2759"/>
<name>A0A2B7YA73_9EURO</name>
<reference evidence="2 3" key="1">
    <citation type="submission" date="2017-10" db="EMBL/GenBank/DDBJ databases">
        <title>Comparative genomics in systemic dimorphic fungi from Ajellomycetaceae.</title>
        <authorList>
            <person name="Munoz J.F."/>
            <person name="Mcewen J.G."/>
            <person name="Clay O.K."/>
            <person name="Cuomo C.A."/>
        </authorList>
    </citation>
    <scope>NUCLEOTIDE SEQUENCE [LARGE SCALE GENOMIC DNA]</scope>
    <source>
        <strain evidence="2 3">UAMH5409</strain>
    </source>
</reference>
<proteinExistence type="predicted"/>
<comment type="caution">
    <text evidence="2">The sequence shown here is derived from an EMBL/GenBank/DDBJ whole genome shotgun (WGS) entry which is preliminary data.</text>
</comment>
<dbReference type="Pfam" id="PF14441">
    <property type="entry name" value="OTT_1508_deam"/>
    <property type="match status" value="1"/>
</dbReference>
<evidence type="ECO:0000313" key="2">
    <source>
        <dbReference type="EMBL" id="PGH18426.1"/>
    </source>
</evidence>
<organism evidence="2 3">
    <name type="scientific">Helicocarpus griseus UAMH5409</name>
    <dbReference type="NCBI Taxonomy" id="1447875"/>
    <lineage>
        <taxon>Eukaryota</taxon>
        <taxon>Fungi</taxon>
        <taxon>Dikarya</taxon>
        <taxon>Ascomycota</taxon>
        <taxon>Pezizomycotina</taxon>
        <taxon>Eurotiomycetes</taxon>
        <taxon>Eurotiomycetidae</taxon>
        <taxon>Onygenales</taxon>
        <taxon>Ajellomycetaceae</taxon>
        <taxon>Helicocarpus</taxon>
    </lineage>
</organism>
<keyword evidence="3" id="KW-1185">Reference proteome</keyword>
<feature type="region of interest" description="Disordered" evidence="1">
    <location>
        <begin position="532"/>
        <end position="572"/>
    </location>
</feature>
<evidence type="ECO:0000313" key="3">
    <source>
        <dbReference type="Proteomes" id="UP000223968"/>
    </source>
</evidence>
<accession>A0A2B7YA73</accession>
<dbReference type="Proteomes" id="UP000223968">
    <property type="component" value="Unassembled WGS sequence"/>
</dbReference>
<feature type="region of interest" description="Disordered" evidence="1">
    <location>
        <begin position="472"/>
        <end position="492"/>
    </location>
</feature>
<dbReference type="EMBL" id="PDNB01000004">
    <property type="protein sequence ID" value="PGH18426.1"/>
    <property type="molecule type" value="Genomic_DNA"/>
</dbReference>
<gene>
    <name evidence="2" type="ORF">AJ79_00495</name>
</gene>
<dbReference type="InterPro" id="IPR027796">
    <property type="entry name" value="OTT_1508_deam-like"/>
</dbReference>
<feature type="compositionally biased region" description="Low complexity" evidence="1">
    <location>
        <begin position="553"/>
        <end position="569"/>
    </location>
</feature>